<proteinExistence type="predicted"/>
<evidence type="ECO:0000313" key="3">
    <source>
        <dbReference type="Proteomes" id="UP000632858"/>
    </source>
</evidence>
<reference evidence="2" key="1">
    <citation type="journal article" date="2014" name="Int. J. Syst. Evol. Microbiol.">
        <title>Complete genome sequence of Corynebacterium casei LMG S-19264T (=DSM 44701T), isolated from a smear-ripened cheese.</title>
        <authorList>
            <consortium name="US DOE Joint Genome Institute (JGI-PGF)"/>
            <person name="Walter F."/>
            <person name="Albersmeier A."/>
            <person name="Kalinowski J."/>
            <person name="Ruckert C."/>
        </authorList>
    </citation>
    <scope>NUCLEOTIDE SEQUENCE</scope>
    <source>
        <strain evidence="2">CGMCC 1.12726</strain>
    </source>
</reference>
<dbReference type="AlphaFoldDB" id="A0A917CS89"/>
<protein>
    <recommendedName>
        <fullName evidence="1">Schlafen group 3-like DNA/RNA helicase domain-containing protein</fullName>
    </recommendedName>
</protein>
<dbReference type="Gene3D" id="3.40.50.300">
    <property type="entry name" value="P-loop containing nucleotide triphosphate hydrolases"/>
    <property type="match status" value="1"/>
</dbReference>
<reference evidence="2" key="2">
    <citation type="submission" date="2020-09" db="EMBL/GenBank/DDBJ databases">
        <authorList>
            <person name="Sun Q."/>
            <person name="Zhou Y."/>
        </authorList>
    </citation>
    <scope>NUCLEOTIDE SEQUENCE</scope>
    <source>
        <strain evidence="2">CGMCC 1.12726</strain>
    </source>
</reference>
<accession>A0A917CS89</accession>
<sequence>MPILKSYYSEDVSSFLQDPADIVLGRMSKNTNFDLDIATRNSWIQEVEILKDQLNGVVTQGKLFFEFSIPRLGKRIDVLLITGSVIYVLEFKTGDSEYTNQALDQAWDYALDLKAFHKTSHGKTICPILVITGKKSKKIKVPEKIHVDHDGVCKPFAIDSSMIGDSIALVRDSFPEGKFIDIGDWENGSYEPTPTIIEAASALYKNHDVKDISTHSAEKINLTETTEAIEKIIEYSKANSRKAICFVTGVPGAGKTLVGLNIATKHRNKDDRFHSVFLSGNGPLVTVLRESLVRDCVSEAKKSGLRLTKKDAARPVEQFIQNVHHFRDAYIADDKSPPSDHVVIFDEAQRAWNVEQTSNFMSRKKGIPGFNQSEPDFLISCMDRHQDWAVIVCLVGGGQEINTGEAGISAWIDAIYSNYPEWDAYISTHMTDSEYRAESAIKKLSARKNSHVRDSLHLSVSMRSYRAEKVSSFVKSLLDMNHDDATALVSGFNDKYPIKVTRNLDSAKNWIRSTARANQRYGMIVSSQASRLKPLAIDIRVNVDPKHWFLGDKSDVRSSWYLEDVATEFVVQGLELDWVCVVWDADFRMTDSGWKHSSFVGEKWQNINKNERKAYLKNAYRVLLTRARQGMVIVVPEGSTDDPTRYPHFYDETFKYLKSVGLEVIQ</sequence>
<dbReference type="InterPro" id="IPR018647">
    <property type="entry name" value="SLFN_3-like_DNA/RNA_helicase"/>
</dbReference>
<evidence type="ECO:0000259" key="1">
    <source>
        <dbReference type="Pfam" id="PF09848"/>
    </source>
</evidence>
<dbReference type="InterPro" id="IPR027417">
    <property type="entry name" value="P-loop_NTPase"/>
</dbReference>
<feature type="domain" description="Schlafen group 3-like DNA/RNA helicase" evidence="1">
    <location>
        <begin position="242"/>
        <end position="636"/>
    </location>
</feature>
<dbReference type="RefSeq" id="WP_188450011.1">
    <property type="nucleotide sequence ID" value="NZ_BMFO01000004.1"/>
</dbReference>
<dbReference type="EMBL" id="BMFO01000004">
    <property type="protein sequence ID" value="GGF96235.1"/>
    <property type="molecule type" value="Genomic_DNA"/>
</dbReference>
<evidence type="ECO:0000313" key="2">
    <source>
        <dbReference type="EMBL" id="GGF96235.1"/>
    </source>
</evidence>
<dbReference type="Pfam" id="PF09848">
    <property type="entry name" value="SLFN-g3_helicase"/>
    <property type="match status" value="1"/>
</dbReference>
<dbReference type="Proteomes" id="UP000632858">
    <property type="component" value="Unassembled WGS sequence"/>
</dbReference>
<name>A0A917CS89_9GAMM</name>
<comment type="caution">
    <text evidence="2">The sequence shown here is derived from an EMBL/GenBank/DDBJ whole genome shotgun (WGS) entry which is preliminary data.</text>
</comment>
<gene>
    <name evidence="2" type="ORF">GCM10010960_17370</name>
</gene>
<keyword evidence="3" id="KW-1185">Reference proteome</keyword>
<organism evidence="2 3">
    <name type="scientific">Arenimonas maotaiensis</name>
    <dbReference type="NCBI Taxonomy" id="1446479"/>
    <lineage>
        <taxon>Bacteria</taxon>
        <taxon>Pseudomonadati</taxon>
        <taxon>Pseudomonadota</taxon>
        <taxon>Gammaproteobacteria</taxon>
        <taxon>Lysobacterales</taxon>
        <taxon>Lysobacteraceae</taxon>
        <taxon>Arenimonas</taxon>
    </lineage>
</organism>
<dbReference type="SUPFAM" id="SSF52540">
    <property type="entry name" value="P-loop containing nucleoside triphosphate hydrolases"/>
    <property type="match status" value="2"/>
</dbReference>